<comment type="subcellular location">
    <subcellularLocation>
        <location evidence="1">Cell membrane</location>
        <topology evidence="1">Multi-pass membrane protein</topology>
    </subcellularLocation>
</comment>
<dbReference type="eggNOG" id="COG1132">
    <property type="taxonomic scope" value="Bacteria"/>
</dbReference>
<dbReference type="Pfam" id="PF00664">
    <property type="entry name" value="ABC_membrane"/>
    <property type="match status" value="1"/>
</dbReference>
<dbReference type="Gene3D" id="1.20.1560.10">
    <property type="entry name" value="ABC transporter type 1, transmembrane domain"/>
    <property type="match status" value="1"/>
</dbReference>
<dbReference type="Gene3D" id="3.40.50.300">
    <property type="entry name" value="P-loop containing nucleotide triphosphate hydrolases"/>
    <property type="match status" value="1"/>
</dbReference>
<feature type="transmembrane region" description="Helical" evidence="9">
    <location>
        <begin position="281"/>
        <end position="299"/>
    </location>
</feature>
<evidence type="ECO:0000313" key="12">
    <source>
        <dbReference type="EMBL" id="GAK55479.1"/>
    </source>
</evidence>
<dbReference type="Pfam" id="PF00005">
    <property type="entry name" value="ABC_tran"/>
    <property type="match status" value="1"/>
</dbReference>
<dbReference type="SUPFAM" id="SSF52540">
    <property type="entry name" value="P-loop containing nucleoside triphosphate hydrolases"/>
    <property type="match status" value="1"/>
</dbReference>
<evidence type="ECO:0000256" key="1">
    <source>
        <dbReference type="ARBA" id="ARBA00004651"/>
    </source>
</evidence>
<dbReference type="PANTHER" id="PTHR43394">
    <property type="entry name" value="ATP-DEPENDENT PERMEASE MDL1, MITOCHONDRIAL"/>
    <property type="match status" value="1"/>
</dbReference>
<evidence type="ECO:0000259" key="10">
    <source>
        <dbReference type="PROSITE" id="PS50893"/>
    </source>
</evidence>
<dbReference type="HOGENOM" id="CLU_000604_84_3_0"/>
<dbReference type="InterPro" id="IPR027417">
    <property type="entry name" value="P-loop_NTPase"/>
</dbReference>
<dbReference type="InterPro" id="IPR011527">
    <property type="entry name" value="ABC1_TM_dom"/>
</dbReference>
<feature type="transmembrane region" description="Helical" evidence="9">
    <location>
        <begin position="15"/>
        <end position="33"/>
    </location>
</feature>
<evidence type="ECO:0000256" key="8">
    <source>
        <dbReference type="ARBA" id="ARBA00023136"/>
    </source>
</evidence>
<feature type="transmembrane region" description="Helical" evidence="9">
    <location>
        <begin position="144"/>
        <end position="175"/>
    </location>
</feature>
<keyword evidence="3" id="KW-1003">Cell membrane</keyword>
<dbReference type="STRING" id="1499967.U27_02313"/>
<keyword evidence="4 9" id="KW-0812">Transmembrane</keyword>
<dbReference type="SUPFAM" id="SSF90123">
    <property type="entry name" value="ABC transporter transmembrane region"/>
    <property type="match status" value="1"/>
</dbReference>
<feature type="domain" description="ABC transporter" evidence="10">
    <location>
        <begin position="333"/>
        <end position="583"/>
    </location>
</feature>
<keyword evidence="2" id="KW-0813">Transport</keyword>
<evidence type="ECO:0000256" key="9">
    <source>
        <dbReference type="SAM" id="Phobius"/>
    </source>
</evidence>
<dbReference type="GO" id="GO:0005886">
    <property type="term" value="C:plasma membrane"/>
    <property type="evidence" value="ECO:0007669"/>
    <property type="project" value="UniProtKB-SubCell"/>
</dbReference>
<accession>A0A0S6W744</accession>
<dbReference type="GO" id="GO:0005524">
    <property type="term" value="F:ATP binding"/>
    <property type="evidence" value="ECO:0007669"/>
    <property type="project" value="UniProtKB-KW"/>
</dbReference>
<dbReference type="CDD" id="cd18541">
    <property type="entry name" value="ABC_6TM_TmrB_like"/>
    <property type="match status" value="1"/>
</dbReference>
<keyword evidence="7 9" id="KW-1133">Transmembrane helix</keyword>
<dbReference type="InterPro" id="IPR003439">
    <property type="entry name" value="ABC_transporter-like_ATP-bd"/>
</dbReference>
<proteinExistence type="predicted"/>
<feature type="transmembrane region" description="Helical" evidence="9">
    <location>
        <begin position="241"/>
        <end position="261"/>
    </location>
</feature>
<evidence type="ECO:0000313" key="13">
    <source>
        <dbReference type="Proteomes" id="UP000030661"/>
    </source>
</evidence>
<dbReference type="FunFam" id="3.40.50.300:FF:000221">
    <property type="entry name" value="Multidrug ABC transporter ATP-binding protein"/>
    <property type="match status" value="1"/>
</dbReference>
<evidence type="ECO:0000256" key="6">
    <source>
        <dbReference type="ARBA" id="ARBA00022840"/>
    </source>
</evidence>
<organism evidence="12">
    <name type="scientific">Vecturithrix granuli</name>
    <dbReference type="NCBI Taxonomy" id="1499967"/>
    <lineage>
        <taxon>Bacteria</taxon>
        <taxon>Candidatus Moduliflexota</taxon>
        <taxon>Candidatus Vecturitrichia</taxon>
        <taxon>Candidatus Vecturitrichales</taxon>
        <taxon>Candidatus Vecturitrichaceae</taxon>
        <taxon>Candidatus Vecturithrix</taxon>
    </lineage>
</organism>
<feature type="transmembrane region" description="Helical" evidence="9">
    <location>
        <begin position="54"/>
        <end position="76"/>
    </location>
</feature>
<dbReference type="InterPro" id="IPR039421">
    <property type="entry name" value="Type_1_exporter"/>
</dbReference>
<gene>
    <name evidence="12" type="ORF">U27_02313</name>
</gene>
<dbReference type="EMBL" id="DF820463">
    <property type="protein sequence ID" value="GAK55479.1"/>
    <property type="molecule type" value="Genomic_DNA"/>
</dbReference>
<name>A0A0S6W744_VECG1</name>
<evidence type="ECO:0000256" key="4">
    <source>
        <dbReference type="ARBA" id="ARBA00022692"/>
    </source>
</evidence>
<evidence type="ECO:0000256" key="2">
    <source>
        <dbReference type="ARBA" id="ARBA00022448"/>
    </source>
</evidence>
<keyword evidence="6" id="KW-0067">ATP-binding</keyword>
<dbReference type="GO" id="GO:0016887">
    <property type="term" value="F:ATP hydrolysis activity"/>
    <property type="evidence" value="ECO:0007669"/>
    <property type="project" value="InterPro"/>
</dbReference>
<dbReference type="GO" id="GO:0015421">
    <property type="term" value="F:ABC-type oligopeptide transporter activity"/>
    <property type="evidence" value="ECO:0007669"/>
    <property type="project" value="TreeGrafter"/>
</dbReference>
<dbReference type="InterPro" id="IPR036640">
    <property type="entry name" value="ABC1_TM_sf"/>
</dbReference>
<dbReference type="PROSITE" id="PS50893">
    <property type="entry name" value="ABC_TRANSPORTER_2"/>
    <property type="match status" value="1"/>
</dbReference>
<keyword evidence="13" id="KW-1185">Reference proteome</keyword>
<dbReference type="Proteomes" id="UP000030661">
    <property type="component" value="Unassembled WGS sequence"/>
</dbReference>
<dbReference type="PANTHER" id="PTHR43394:SF1">
    <property type="entry name" value="ATP-BINDING CASSETTE SUB-FAMILY B MEMBER 10, MITOCHONDRIAL"/>
    <property type="match status" value="1"/>
</dbReference>
<protein>
    <submittedName>
        <fullName evidence="12">ABC transporter related</fullName>
    </submittedName>
</protein>
<evidence type="ECO:0000256" key="3">
    <source>
        <dbReference type="ARBA" id="ARBA00022475"/>
    </source>
</evidence>
<dbReference type="PROSITE" id="PS50929">
    <property type="entry name" value="ABC_TM1F"/>
    <property type="match status" value="1"/>
</dbReference>
<keyword evidence="8 9" id="KW-0472">Membrane</keyword>
<dbReference type="InterPro" id="IPR003593">
    <property type="entry name" value="AAA+_ATPase"/>
</dbReference>
<sequence>MKNLQTLVPFLKQHSVELLIGFVFMLLQNYGYMKVPAYMQKAVDEISAANRFDVIFSHLLMIGFYTVLLVVSMFLMRKLIIGVSRKIEYQLREKLYQKLLAVDMAFFLKNETGDLVSRCTNDVGEVRTLLGPGLMYIPNSLSRVVLFIPILFGLSAPLLLIILGMLVFVVALILMTMPRLRPLFRQIQEFLGVINNRVWQVIAGMTTIKLYTLEAIETDRFKDLNQEYIQRQMQLVKARGFLWPLFIFIFSLTELFILWIGGSQVIREQMTIGELLQFNVMVGQLTFPVLSLGWVLSLFQQGISAMGRINYILEYPVEQRDDWQPIESETLMFRTHNLTYRYPAHQTENAQSEPRPDTRDDQVLRQINVTIRPGQIVGITGTIGSGKTTFINLLTGLYKPEPGMLFINDVDIRDIQPESLLRKISVVPQETFLFSRSIAENVSLGNNGQVEMEAVREAVSWAGLESDVITFPEQYDQVVGERGITLSGGQKQRTAIARALRKRSPVLMFDDALSSVDANTEARILDNLKTLHSFQTFIVVSHRISALKNADVIYVFDQGAIVEQGTHEALLNKQGLYSKLARMQQMQMDMEAI</sequence>
<evidence type="ECO:0000259" key="11">
    <source>
        <dbReference type="PROSITE" id="PS50929"/>
    </source>
</evidence>
<dbReference type="AlphaFoldDB" id="A0A0S6W744"/>
<evidence type="ECO:0000256" key="7">
    <source>
        <dbReference type="ARBA" id="ARBA00022989"/>
    </source>
</evidence>
<feature type="domain" description="ABC transmembrane type-1" evidence="11">
    <location>
        <begin position="19"/>
        <end position="301"/>
    </location>
</feature>
<keyword evidence="5" id="KW-0547">Nucleotide-binding</keyword>
<evidence type="ECO:0000256" key="5">
    <source>
        <dbReference type="ARBA" id="ARBA00022741"/>
    </source>
</evidence>
<dbReference type="SMART" id="SM00382">
    <property type="entry name" value="AAA"/>
    <property type="match status" value="1"/>
</dbReference>
<reference evidence="12" key="1">
    <citation type="journal article" date="2015" name="PeerJ">
        <title>First genomic representation of candidate bacterial phylum KSB3 points to enhanced environmental sensing as a trigger of wastewater bulking.</title>
        <authorList>
            <person name="Sekiguchi Y."/>
            <person name="Ohashi A."/>
            <person name="Parks D.H."/>
            <person name="Yamauchi T."/>
            <person name="Tyson G.W."/>
            <person name="Hugenholtz P."/>
        </authorList>
    </citation>
    <scope>NUCLEOTIDE SEQUENCE [LARGE SCALE GENOMIC DNA]</scope>
</reference>